<dbReference type="Pfam" id="PF01081">
    <property type="entry name" value="Aldolase"/>
    <property type="match status" value="1"/>
</dbReference>
<dbReference type="SUPFAM" id="SSF51569">
    <property type="entry name" value="Aldolase"/>
    <property type="match status" value="1"/>
</dbReference>
<comment type="subunit">
    <text evidence="3">Homotrimer.</text>
</comment>
<gene>
    <name evidence="6" type="ORF">FRZ67_08170</name>
</gene>
<keyword evidence="7" id="KW-1185">Reference proteome</keyword>
<dbReference type="AlphaFoldDB" id="A0A5B8V6Z8"/>
<evidence type="ECO:0000256" key="2">
    <source>
        <dbReference type="ARBA" id="ARBA00006906"/>
    </source>
</evidence>
<dbReference type="OrthoDB" id="9802667at2"/>
<sequence length="221" mass="23998">METEAYVISKIKEQAVMPLFYHSDATTCVNITKALYDAGIRLIEFTNRGAEALHNFKTLIAERNANMPGLLLGAGTIKTDNAANDFIEAGADFLVSPVFDSSVCDTAYMQKILWIPGCMTPTEIHAAEQAGCKLVKLFPGQLLQPAFVSAVKELFPGMLFMPTGGVEATDTNLKAWFAAGVCAVGMGSKLISNEMLSSNNTELLKEKTTELLKLLIKIKKQ</sequence>
<accession>A0A5B8V6Z8</accession>
<protein>
    <submittedName>
        <fullName evidence="6">Bifunctional 4-hydroxy-2-oxoglutarate aldolase/2-dehydro-3-deoxy-phosphogluconate aldolase</fullName>
    </submittedName>
</protein>
<comment type="pathway">
    <text evidence="1">Carbohydrate acid metabolism.</text>
</comment>
<evidence type="ECO:0000256" key="3">
    <source>
        <dbReference type="ARBA" id="ARBA00011233"/>
    </source>
</evidence>
<evidence type="ECO:0000256" key="4">
    <source>
        <dbReference type="ARBA" id="ARBA00023239"/>
    </source>
</evidence>
<dbReference type="KEGG" id="pgin:FRZ67_08170"/>
<evidence type="ECO:0000256" key="5">
    <source>
        <dbReference type="ARBA" id="ARBA00023277"/>
    </source>
</evidence>
<dbReference type="CDD" id="cd00452">
    <property type="entry name" value="KDPG_aldolase"/>
    <property type="match status" value="1"/>
</dbReference>
<dbReference type="EMBL" id="CP042435">
    <property type="protein sequence ID" value="QEC67270.1"/>
    <property type="molecule type" value="Genomic_DNA"/>
</dbReference>
<organism evidence="6 7">
    <name type="scientific">Panacibacter ginsenosidivorans</name>
    <dbReference type="NCBI Taxonomy" id="1813871"/>
    <lineage>
        <taxon>Bacteria</taxon>
        <taxon>Pseudomonadati</taxon>
        <taxon>Bacteroidota</taxon>
        <taxon>Chitinophagia</taxon>
        <taxon>Chitinophagales</taxon>
        <taxon>Chitinophagaceae</taxon>
        <taxon>Panacibacter</taxon>
    </lineage>
</organism>
<evidence type="ECO:0000256" key="1">
    <source>
        <dbReference type="ARBA" id="ARBA00004761"/>
    </source>
</evidence>
<evidence type="ECO:0000313" key="7">
    <source>
        <dbReference type="Proteomes" id="UP000321533"/>
    </source>
</evidence>
<dbReference type="Proteomes" id="UP000321533">
    <property type="component" value="Chromosome"/>
</dbReference>
<keyword evidence="4" id="KW-0456">Lyase</keyword>
<evidence type="ECO:0000313" key="6">
    <source>
        <dbReference type="EMBL" id="QEC67270.1"/>
    </source>
</evidence>
<dbReference type="PANTHER" id="PTHR30246">
    <property type="entry name" value="2-KETO-3-DEOXY-6-PHOSPHOGLUCONATE ALDOLASE"/>
    <property type="match status" value="1"/>
</dbReference>
<dbReference type="PANTHER" id="PTHR30246:SF1">
    <property type="entry name" value="2-DEHYDRO-3-DEOXY-6-PHOSPHOGALACTONATE ALDOLASE-RELATED"/>
    <property type="match status" value="1"/>
</dbReference>
<keyword evidence="5" id="KW-0119">Carbohydrate metabolism</keyword>
<dbReference type="RefSeq" id="WP_147189077.1">
    <property type="nucleotide sequence ID" value="NZ_CP042435.1"/>
</dbReference>
<proteinExistence type="inferred from homology"/>
<dbReference type="InterPro" id="IPR000887">
    <property type="entry name" value="Aldlse_KDPG_KHG"/>
</dbReference>
<name>A0A5B8V6Z8_9BACT</name>
<dbReference type="Gene3D" id="3.20.20.70">
    <property type="entry name" value="Aldolase class I"/>
    <property type="match status" value="1"/>
</dbReference>
<dbReference type="InterPro" id="IPR013785">
    <property type="entry name" value="Aldolase_TIM"/>
</dbReference>
<comment type="similarity">
    <text evidence="2">Belongs to the KHG/KDPG aldolase family.</text>
</comment>
<dbReference type="GO" id="GO:0016829">
    <property type="term" value="F:lyase activity"/>
    <property type="evidence" value="ECO:0007669"/>
    <property type="project" value="UniProtKB-KW"/>
</dbReference>
<reference evidence="6 7" key="1">
    <citation type="journal article" date="2016" name="Int. J. Syst. Evol. Microbiol.">
        <title>Panacibacter ginsenosidivorans gen. nov., sp. nov., with ginsenoside converting activity isolated from soil of a ginseng field.</title>
        <authorList>
            <person name="Siddiqi M.Z."/>
            <person name="Muhammad Shafi S."/>
            <person name="Choi K.D."/>
            <person name="Im W.T."/>
        </authorList>
    </citation>
    <scope>NUCLEOTIDE SEQUENCE [LARGE SCALE GENOMIC DNA]</scope>
    <source>
        <strain evidence="6 7">Gsoil1550</strain>
    </source>
</reference>